<proteinExistence type="predicted"/>
<feature type="non-terminal residue" evidence="1">
    <location>
        <position position="1"/>
    </location>
</feature>
<organism evidence="1 2">
    <name type="scientific">Cirrhinus mrigala</name>
    <name type="common">Mrigala</name>
    <dbReference type="NCBI Taxonomy" id="683832"/>
    <lineage>
        <taxon>Eukaryota</taxon>
        <taxon>Metazoa</taxon>
        <taxon>Chordata</taxon>
        <taxon>Craniata</taxon>
        <taxon>Vertebrata</taxon>
        <taxon>Euteleostomi</taxon>
        <taxon>Actinopterygii</taxon>
        <taxon>Neopterygii</taxon>
        <taxon>Teleostei</taxon>
        <taxon>Ostariophysi</taxon>
        <taxon>Cypriniformes</taxon>
        <taxon>Cyprinidae</taxon>
        <taxon>Labeoninae</taxon>
        <taxon>Labeonini</taxon>
        <taxon>Cirrhinus</taxon>
    </lineage>
</organism>
<sequence>RSRRLHWDCPRLRLCAPYGTSCPIYWGNTRNPAGADPLYRSYGPRASFTMTAGIRASIGPELFSLWLWWLGCCVVMAASRRA</sequence>
<keyword evidence="2" id="KW-1185">Reference proteome</keyword>
<comment type="caution">
    <text evidence="1">The sequence shown here is derived from an EMBL/GenBank/DDBJ whole genome shotgun (WGS) entry which is preliminary data.</text>
</comment>
<evidence type="ECO:0000313" key="2">
    <source>
        <dbReference type="Proteomes" id="UP001529510"/>
    </source>
</evidence>
<evidence type="ECO:0000313" key="1">
    <source>
        <dbReference type="EMBL" id="KAL0179238.1"/>
    </source>
</evidence>
<gene>
    <name evidence="1" type="ORF">M9458_024680</name>
</gene>
<dbReference type="Proteomes" id="UP001529510">
    <property type="component" value="Unassembled WGS sequence"/>
</dbReference>
<protein>
    <submittedName>
        <fullName evidence="1">Uncharacterized protein</fullName>
    </submittedName>
</protein>
<reference evidence="1 2" key="1">
    <citation type="submission" date="2024-05" db="EMBL/GenBank/DDBJ databases">
        <title>Genome sequencing and assembly of Indian major carp, Cirrhinus mrigala (Hamilton, 1822).</title>
        <authorList>
            <person name="Mohindra V."/>
            <person name="Chowdhury L.M."/>
            <person name="Lal K."/>
            <person name="Jena J.K."/>
        </authorList>
    </citation>
    <scope>NUCLEOTIDE SEQUENCE [LARGE SCALE GENOMIC DNA]</scope>
    <source>
        <strain evidence="1">CM1030</strain>
        <tissue evidence="1">Blood</tissue>
    </source>
</reference>
<dbReference type="EMBL" id="JAMKFB020000012">
    <property type="protein sequence ID" value="KAL0179238.1"/>
    <property type="molecule type" value="Genomic_DNA"/>
</dbReference>
<dbReference type="AlphaFoldDB" id="A0ABD0Q0P6"/>
<accession>A0ABD0Q0P6</accession>
<feature type="non-terminal residue" evidence="1">
    <location>
        <position position="82"/>
    </location>
</feature>
<name>A0ABD0Q0P6_CIRMR</name>